<dbReference type="InterPro" id="IPR029058">
    <property type="entry name" value="AB_hydrolase_fold"/>
</dbReference>
<dbReference type="SUPFAM" id="SSF53474">
    <property type="entry name" value="alpha/beta-Hydrolases"/>
    <property type="match status" value="1"/>
</dbReference>
<proteinExistence type="predicted"/>
<keyword evidence="2" id="KW-0012">Acyltransferase</keyword>
<keyword evidence="2" id="KW-0378">Hydrolase</keyword>
<keyword evidence="2" id="KW-0808">Transferase</keyword>
<dbReference type="OrthoDB" id="3400345at2"/>
<feature type="domain" description="AB hydrolase-1" evidence="1">
    <location>
        <begin position="24"/>
        <end position="269"/>
    </location>
</feature>
<dbReference type="InterPro" id="IPR000073">
    <property type="entry name" value="AB_hydrolase_1"/>
</dbReference>
<evidence type="ECO:0000313" key="2">
    <source>
        <dbReference type="EMBL" id="STZ56982.1"/>
    </source>
</evidence>
<dbReference type="AlphaFoldDB" id="A0A378T836"/>
<dbReference type="EMBL" id="UGQT01000001">
    <property type="protein sequence ID" value="STZ56982.1"/>
    <property type="molecule type" value="Genomic_DNA"/>
</dbReference>
<dbReference type="Gene3D" id="3.40.50.1820">
    <property type="entry name" value="alpha/beta hydrolase"/>
    <property type="match status" value="1"/>
</dbReference>
<dbReference type="GO" id="GO:0016746">
    <property type="term" value="F:acyltransferase activity"/>
    <property type="evidence" value="ECO:0007669"/>
    <property type="project" value="UniProtKB-KW"/>
</dbReference>
<dbReference type="Pfam" id="PF12697">
    <property type="entry name" value="Abhydrolase_6"/>
    <property type="match status" value="1"/>
</dbReference>
<dbReference type="Proteomes" id="UP000254978">
    <property type="component" value="Unassembled WGS sequence"/>
</dbReference>
<dbReference type="PANTHER" id="PTHR43798">
    <property type="entry name" value="MONOACYLGLYCEROL LIPASE"/>
    <property type="match status" value="1"/>
</dbReference>
<dbReference type="InterPro" id="IPR050266">
    <property type="entry name" value="AB_hydrolase_sf"/>
</dbReference>
<dbReference type="RefSeq" id="WP_115277386.1">
    <property type="nucleotide sequence ID" value="NZ_AP022600.1"/>
</dbReference>
<keyword evidence="3" id="KW-1185">Reference proteome</keyword>
<dbReference type="GO" id="GO:0016787">
    <property type="term" value="F:hydrolase activity"/>
    <property type="evidence" value="ECO:0007669"/>
    <property type="project" value="UniProtKB-KW"/>
</dbReference>
<accession>A0A378T836</accession>
<organism evidence="2 3">
    <name type="scientific">Mycolicibacterium tokaiense</name>
    <dbReference type="NCBI Taxonomy" id="39695"/>
    <lineage>
        <taxon>Bacteria</taxon>
        <taxon>Bacillati</taxon>
        <taxon>Actinomycetota</taxon>
        <taxon>Actinomycetes</taxon>
        <taxon>Mycobacteriales</taxon>
        <taxon>Mycobacteriaceae</taxon>
        <taxon>Mycolicibacterium</taxon>
    </lineage>
</organism>
<name>A0A378T836_9MYCO</name>
<evidence type="ECO:0000259" key="1">
    <source>
        <dbReference type="Pfam" id="PF12697"/>
    </source>
</evidence>
<reference evidence="2 3" key="1">
    <citation type="submission" date="2018-06" db="EMBL/GenBank/DDBJ databases">
        <authorList>
            <consortium name="Pathogen Informatics"/>
            <person name="Doyle S."/>
        </authorList>
    </citation>
    <scope>NUCLEOTIDE SEQUENCE [LARGE SCALE GENOMIC DNA]</scope>
    <source>
        <strain evidence="2 3">NCTC10821</strain>
    </source>
</reference>
<sequence>MDTVDAAAGPVQFREAGDPAGPPVVLLHGLLMNDAQWDLALPLLPNGFRYLLPTLPLGGHRVPMRPDADLTMPAMVAVVADFLDALELRDVTLVVSDWGGALFLTDIGRDKRVGKLVICPSEAFENFPPGLPGKLAWLASRTPGTVRLAMTQMRIGWLRRRWFMLGLMSRKPVPQPVADAWLTAGIADVRIRRDLVKYCRTRFDKADLVRATESLAAFAGDVLVLWTRNPVMPERHAHRLAQLTGARLEWIDDAGVLVMLDQPQQTAAAITSFLDQSSSS</sequence>
<protein>
    <submittedName>
        <fullName evidence="2">Putative hydrolase or acyltransferase of alpha/beta superfamily</fullName>
    </submittedName>
</protein>
<gene>
    <name evidence="2" type="ORF">NCTC10821_00475</name>
</gene>
<evidence type="ECO:0000313" key="3">
    <source>
        <dbReference type="Proteomes" id="UP000254978"/>
    </source>
</evidence>